<evidence type="ECO:0000313" key="4">
    <source>
        <dbReference type="Proteomes" id="UP001596915"/>
    </source>
</evidence>
<comment type="caution">
    <text evidence="3">The sequence shown here is derived from an EMBL/GenBank/DDBJ whole genome shotgun (WGS) entry which is preliminary data.</text>
</comment>
<dbReference type="InterPro" id="IPR053148">
    <property type="entry name" value="PD-DEXK-like_domain"/>
</dbReference>
<proteinExistence type="predicted"/>
<evidence type="ECO:0000259" key="1">
    <source>
        <dbReference type="Pfam" id="PF06250"/>
    </source>
</evidence>
<feature type="domain" description="YhcG PDDEXK nuclease" evidence="1">
    <location>
        <begin position="192"/>
        <end position="339"/>
    </location>
</feature>
<gene>
    <name evidence="3" type="ORF">ACFQ2K_27750</name>
</gene>
<dbReference type="InterPro" id="IPR011856">
    <property type="entry name" value="tRNA_endonuc-like_dom_sf"/>
</dbReference>
<name>A0ABW2X216_9ACTN</name>
<evidence type="ECO:0000259" key="2">
    <source>
        <dbReference type="Pfam" id="PF17761"/>
    </source>
</evidence>
<organism evidence="3 4">
    <name type="scientific">Streptomyces sanglieri</name>
    <dbReference type="NCBI Taxonomy" id="193460"/>
    <lineage>
        <taxon>Bacteria</taxon>
        <taxon>Bacillati</taxon>
        <taxon>Actinomycetota</taxon>
        <taxon>Actinomycetes</taxon>
        <taxon>Kitasatosporales</taxon>
        <taxon>Streptomycetaceae</taxon>
        <taxon>Streptomyces</taxon>
    </lineage>
</organism>
<dbReference type="PANTHER" id="PTHR30547:SF0">
    <property type="entry name" value="BLR8175 PROTEIN"/>
    <property type="match status" value="1"/>
</dbReference>
<protein>
    <submittedName>
        <fullName evidence="3">YhcG family protein</fullName>
    </submittedName>
</protein>
<dbReference type="Gene3D" id="3.40.1350.10">
    <property type="match status" value="1"/>
</dbReference>
<reference evidence="4" key="1">
    <citation type="journal article" date="2019" name="Int. J. Syst. Evol. Microbiol.">
        <title>The Global Catalogue of Microorganisms (GCM) 10K type strain sequencing project: providing services to taxonomists for standard genome sequencing and annotation.</title>
        <authorList>
            <consortium name="The Broad Institute Genomics Platform"/>
            <consortium name="The Broad Institute Genome Sequencing Center for Infectious Disease"/>
            <person name="Wu L."/>
            <person name="Ma J."/>
        </authorList>
    </citation>
    <scope>NUCLEOTIDE SEQUENCE [LARGE SCALE GENOMIC DNA]</scope>
    <source>
        <strain evidence="4">JCM 12607</strain>
    </source>
</reference>
<accession>A0ABW2X216</accession>
<dbReference type="PANTHER" id="PTHR30547">
    <property type="entry name" value="UNCHARACTERIZED PROTEIN YHCG-RELATED"/>
    <property type="match status" value="1"/>
</dbReference>
<sequence>MCDASLYAMDNETESKAVVPGQRASELPPGFHEMIDDLKSIVRGAHVRAQLKVNTEMLQMYWEIGRTILARQREEKWGAKVVGRISTELRTEFPGQRGFSRSSLHYMLKMARLWPEPIVQQAAGQLPWAHLQVLMDKCKTRPVLDFYIQHAVRNGWSRDDLTSAIHYALHLTHAAAINNFDAVIPERSEAAKEIIKDPYRLDFTELGGRHTERDLEDTLVAHLVTFLTELGVGFAFVGRQYPVVVGDSEYRIDLLFYHCKLHCYVVLELKTRKAHPEHFGQLGFYVSVVDDLVRDKELDGPTIGILIAESRDRSMVEYALRGYNQPLAVSTYAGLPERVRELLPSAEDLSRIADGVLNTPQTTD</sequence>
<dbReference type="InterPro" id="IPR041527">
    <property type="entry name" value="YhcG_N"/>
</dbReference>
<feature type="domain" description="YhcG N-terminal" evidence="2">
    <location>
        <begin position="38"/>
        <end position="170"/>
    </location>
</feature>
<dbReference type="Proteomes" id="UP001596915">
    <property type="component" value="Unassembled WGS sequence"/>
</dbReference>
<keyword evidence="4" id="KW-1185">Reference proteome</keyword>
<dbReference type="Pfam" id="PF06250">
    <property type="entry name" value="YhcG_C"/>
    <property type="match status" value="1"/>
</dbReference>
<dbReference type="InterPro" id="IPR009362">
    <property type="entry name" value="YhcG_C"/>
</dbReference>
<dbReference type="Pfam" id="PF17761">
    <property type="entry name" value="DUF1016_N"/>
    <property type="match status" value="1"/>
</dbReference>
<dbReference type="EMBL" id="JBHTGL010000008">
    <property type="protein sequence ID" value="MFD0625969.1"/>
    <property type="molecule type" value="Genomic_DNA"/>
</dbReference>
<evidence type="ECO:0000313" key="3">
    <source>
        <dbReference type="EMBL" id="MFD0625969.1"/>
    </source>
</evidence>